<evidence type="ECO:0008006" key="4">
    <source>
        <dbReference type="Google" id="ProtNLM"/>
    </source>
</evidence>
<evidence type="ECO:0000313" key="3">
    <source>
        <dbReference type="Proteomes" id="UP001273166"/>
    </source>
</evidence>
<sequence length="784" mass="86623">MANNNGNWAAEHSPTLRNDQMAVYSRNAFSNFTDFDDQEDTGGGGVMLRDFDDGSGSGHFAPTPTNSAASSGQSHSQESRSRNSMSSTAFSKPSTSGRRNTIAPIGTGRYAEYAQKTHASVDDHLSTKTTTTGNEGRGQNAGSDHIGTTNTHFTQTAGQTQAGVTSNPYTQMSPTPQRVRFGHHTQGLDAQVNLTPNIHGGAVQYTPSATERGHPWANNATMEYNSAGLVYNTPTSGFGIAQGTALGTNLPYMNPDMTPSHVPKKSSQYLATPGSSIVYNQYNQTEPRNFAPRTGSDTVYVQPPPVFNLGRGTTAKRHENTYSTAESDADPFMSPTANRRAKVPTFSQTLVLPSVPEENHQLLLMQQPAFYVPAPGAILVPRSEQLTKLTEGPTGLPSQEVGLSDKNFPFIESGTQAAPVGYGVIKIRNIPFNTKRAEIIAFLGRNSRILNDKEEPVHIIMERVSSKTQECYVEFMAVSDAVKAVERFRENTQKGRPNRLGDRPVEVLLSSQAALMHDLFPLASGVAWEGAKPIIHAPVKGEPWKTFKGFVTDEEMIMVVKHVEIPSRSPYSKDCPQRPYECMISTIKKLPWYMTDHITLRQRHSIYEATVKLIVFLKQALLRGNRMQEAMINEQLLKRLVLAAMLCPGFSVVQKDNIAALAEWDHDRVRMFNQPRFAEGWVHLHALCPKPGTPDDVLEWYIAAIRNETTRYIHTKSDTELAEIQRTGYHTSLYFGYIWYELGLSAGDALGSLTLRQVARHELQVLKQTLRRVFPPAGPKDASN</sequence>
<reference evidence="2" key="2">
    <citation type="submission" date="2023-06" db="EMBL/GenBank/DDBJ databases">
        <authorList>
            <consortium name="Lawrence Berkeley National Laboratory"/>
            <person name="Mondo S.J."/>
            <person name="Hensen N."/>
            <person name="Bonometti L."/>
            <person name="Westerberg I."/>
            <person name="Brannstrom I.O."/>
            <person name="Guillou S."/>
            <person name="Cros-Aarteil S."/>
            <person name="Calhoun S."/>
            <person name="Haridas S."/>
            <person name="Kuo A."/>
            <person name="Pangilinan J."/>
            <person name="Riley R."/>
            <person name="Labutti K."/>
            <person name="Andreopoulos B."/>
            <person name="Lipzen A."/>
            <person name="Chen C."/>
            <person name="Yanf M."/>
            <person name="Daum C."/>
            <person name="Ng V."/>
            <person name="Clum A."/>
            <person name="Steindorff A."/>
            <person name="Ohm R."/>
            <person name="Martin F."/>
            <person name="Silar P."/>
            <person name="Natvig D."/>
            <person name="Lalanne C."/>
            <person name="Gautier V."/>
            <person name="Ament-Velasquez S.L."/>
            <person name="Kruys A."/>
            <person name="Hutchinson M.I."/>
            <person name="Powell A.J."/>
            <person name="Barry K."/>
            <person name="Miller A.N."/>
            <person name="Grigoriev I.V."/>
            <person name="Debuchy R."/>
            <person name="Gladieux P."/>
            <person name="Thoren M.H."/>
            <person name="Johannesson H."/>
        </authorList>
    </citation>
    <scope>NUCLEOTIDE SEQUENCE</scope>
    <source>
        <strain evidence="2">CBS 333.67</strain>
    </source>
</reference>
<dbReference type="Proteomes" id="UP001273166">
    <property type="component" value="Unassembled WGS sequence"/>
</dbReference>
<dbReference type="Gene3D" id="3.30.70.330">
    <property type="match status" value="1"/>
</dbReference>
<name>A0AAJ0M735_9PEZI</name>
<dbReference type="RefSeq" id="XP_062727273.1">
    <property type="nucleotide sequence ID" value="XM_062866653.1"/>
</dbReference>
<feature type="compositionally biased region" description="Low complexity" evidence="1">
    <location>
        <begin position="67"/>
        <end position="91"/>
    </location>
</feature>
<dbReference type="AlphaFoldDB" id="A0AAJ0M735"/>
<evidence type="ECO:0000313" key="2">
    <source>
        <dbReference type="EMBL" id="KAK3311493.1"/>
    </source>
</evidence>
<keyword evidence="3" id="KW-1185">Reference proteome</keyword>
<feature type="region of interest" description="Disordered" evidence="1">
    <location>
        <begin position="32"/>
        <end position="103"/>
    </location>
</feature>
<protein>
    <recommendedName>
        <fullName evidence="4">RRM domain-containing protein</fullName>
    </recommendedName>
</protein>
<dbReference type="GO" id="GO:0003676">
    <property type="term" value="F:nucleic acid binding"/>
    <property type="evidence" value="ECO:0007669"/>
    <property type="project" value="InterPro"/>
</dbReference>
<evidence type="ECO:0000256" key="1">
    <source>
        <dbReference type="SAM" id="MobiDB-lite"/>
    </source>
</evidence>
<comment type="caution">
    <text evidence="2">The sequence shown here is derived from an EMBL/GenBank/DDBJ whole genome shotgun (WGS) entry which is preliminary data.</text>
</comment>
<dbReference type="CDD" id="cd12254">
    <property type="entry name" value="RRM_hnRNPH_ESRPs_RBM12_like"/>
    <property type="match status" value="1"/>
</dbReference>
<organism evidence="2 3">
    <name type="scientific">Chaetomium strumarium</name>
    <dbReference type="NCBI Taxonomy" id="1170767"/>
    <lineage>
        <taxon>Eukaryota</taxon>
        <taxon>Fungi</taxon>
        <taxon>Dikarya</taxon>
        <taxon>Ascomycota</taxon>
        <taxon>Pezizomycotina</taxon>
        <taxon>Sordariomycetes</taxon>
        <taxon>Sordariomycetidae</taxon>
        <taxon>Sordariales</taxon>
        <taxon>Chaetomiaceae</taxon>
        <taxon>Chaetomium</taxon>
    </lineage>
</organism>
<dbReference type="SUPFAM" id="SSF54928">
    <property type="entry name" value="RNA-binding domain, RBD"/>
    <property type="match status" value="1"/>
</dbReference>
<feature type="region of interest" description="Disordered" evidence="1">
    <location>
        <begin position="118"/>
        <end position="151"/>
    </location>
</feature>
<dbReference type="EMBL" id="JAUDZG010000001">
    <property type="protein sequence ID" value="KAK3311493.1"/>
    <property type="molecule type" value="Genomic_DNA"/>
</dbReference>
<gene>
    <name evidence="2" type="ORF">B0T15DRAFT_490101</name>
</gene>
<proteinExistence type="predicted"/>
<feature type="compositionally biased region" description="Polar residues" evidence="1">
    <location>
        <begin position="140"/>
        <end position="151"/>
    </location>
</feature>
<accession>A0AAJ0M735</accession>
<dbReference type="InterPro" id="IPR035979">
    <property type="entry name" value="RBD_domain_sf"/>
</dbReference>
<dbReference type="InterPro" id="IPR012677">
    <property type="entry name" value="Nucleotide-bd_a/b_plait_sf"/>
</dbReference>
<reference evidence="2" key="1">
    <citation type="journal article" date="2023" name="Mol. Phylogenet. Evol.">
        <title>Genome-scale phylogeny and comparative genomics of the fungal order Sordariales.</title>
        <authorList>
            <person name="Hensen N."/>
            <person name="Bonometti L."/>
            <person name="Westerberg I."/>
            <person name="Brannstrom I.O."/>
            <person name="Guillou S."/>
            <person name="Cros-Aarteil S."/>
            <person name="Calhoun S."/>
            <person name="Haridas S."/>
            <person name="Kuo A."/>
            <person name="Mondo S."/>
            <person name="Pangilinan J."/>
            <person name="Riley R."/>
            <person name="LaButti K."/>
            <person name="Andreopoulos B."/>
            <person name="Lipzen A."/>
            <person name="Chen C."/>
            <person name="Yan M."/>
            <person name="Daum C."/>
            <person name="Ng V."/>
            <person name="Clum A."/>
            <person name="Steindorff A."/>
            <person name="Ohm R.A."/>
            <person name="Martin F."/>
            <person name="Silar P."/>
            <person name="Natvig D.O."/>
            <person name="Lalanne C."/>
            <person name="Gautier V."/>
            <person name="Ament-Velasquez S.L."/>
            <person name="Kruys A."/>
            <person name="Hutchinson M.I."/>
            <person name="Powell A.J."/>
            <person name="Barry K."/>
            <person name="Miller A.N."/>
            <person name="Grigoriev I.V."/>
            <person name="Debuchy R."/>
            <person name="Gladieux P."/>
            <person name="Hiltunen Thoren M."/>
            <person name="Johannesson H."/>
        </authorList>
    </citation>
    <scope>NUCLEOTIDE SEQUENCE</scope>
    <source>
        <strain evidence="2">CBS 333.67</strain>
    </source>
</reference>
<dbReference type="GeneID" id="87885482"/>